<reference evidence="14" key="1">
    <citation type="submission" date="2020-05" db="EMBL/GenBank/DDBJ databases">
        <authorList>
            <person name="Chiriac C."/>
            <person name="Salcher M."/>
            <person name="Ghai R."/>
            <person name="Kavagutti S V."/>
        </authorList>
    </citation>
    <scope>NUCLEOTIDE SEQUENCE</scope>
</reference>
<name>A0A6J6ESQ2_9ZZZZ</name>
<keyword evidence="10" id="KW-0648">Protein biosynthesis</keyword>
<evidence type="ECO:0000256" key="4">
    <source>
        <dbReference type="ARBA" id="ARBA00022490"/>
    </source>
</evidence>
<dbReference type="PANTHER" id="PTHR10890">
    <property type="entry name" value="CYSTEINYL-TRNA SYNTHETASE"/>
    <property type="match status" value="1"/>
</dbReference>
<evidence type="ECO:0000256" key="5">
    <source>
        <dbReference type="ARBA" id="ARBA00022598"/>
    </source>
</evidence>
<keyword evidence="9" id="KW-0067">ATP-binding</keyword>
<evidence type="ECO:0000256" key="11">
    <source>
        <dbReference type="ARBA" id="ARBA00023146"/>
    </source>
</evidence>
<dbReference type="Pfam" id="PF01406">
    <property type="entry name" value="tRNA-synt_1e"/>
    <property type="match status" value="1"/>
</dbReference>
<dbReference type="InterPro" id="IPR015803">
    <property type="entry name" value="Cys-tRNA-ligase"/>
</dbReference>
<dbReference type="InterPro" id="IPR014729">
    <property type="entry name" value="Rossmann-like_a/b/a_fold"/>
</dbReference>
<dbReference type="Pfam" id="PF09190">
    <property type="entry name" value="DALR_2"/>
    <property type="match status" value="1"/>
</dbReference>
<proteinExistence type="inferred from homology"/>
<evidence type="ECO:0000256" key="1">
    <source>
        <dbReference type="ARBA" id="ARBA00001947"/>
    </source>
</evidence>
<evidence type="ECO:0000256" key="12">
    <source>
        <dbReference type="ARBA" id="ARBA00031499"/>
    </source>
</evidence>
<sequence length="460" mass="50036">MWGQVALRVVLHLFDTAQGKVVPFEPREPGKVSMYVCGPTVYGPPHLGHGRFSLVFDVLRRYLTWTGLEVNYVSNITDIDDKIIKRANDEGRDWSDIAQKCEQVWWKAMEAIGVERPTSDPHATAYVDQMVALIADLIARDVAYVSDDGVYFTPTAVADYGLLARQSIESLQAGARVEVADHKHSPIDFALWKFTKPGEPSWPSPWGEGRPGWHTECVVMSLDLLGEGFDIHGGGQDLAFPHHENERAQALASGRTFARHWMHNGFVEVGGEKMSKSLGNFTNLLDLVESTDPRAYRLLVLRSHYRTPLEVTRATTDDASAALRRLDAFARRAATAGLAGDPDAASLEALRKAMDNDLDTPAAVALLFGLVGQANTALDAGDSATAAPLAAAAFEICRSVGLVLNAGGEEVPAEILERARARDEARAAKDWAAADAIRDELTAAGWLIEDTADGTQVRPA</sequence>
<dbReference type="Pfam" id="PF23493">
    <property type="entry name" value="CysS_C"/>
    <property type="match status" value="1"/>
</dbReference>
<evidence type="ECO:0000256" key="7">
    <source>
        <dbReference type="ARBA" id="ARBA00022741"/>
    </source>
</evidence>
<evidence type="ECO:0000256" key="2">
    <source>
        <dbReference type="ARBA" id="ARBA00005594"/>
    </source>
</evidence>
<gene>
    <name evidence="14" type="ORF">UFOPK1603_01589</name>
</gene>
<comment type="similarity">
    <text evidence="2">Belongs to the class-I aminoacyl-tRNA synthetase family.</text>
</comment>
<evidence type="ECO:0000256" key="9">
    <source>
        <dbReference type="ARBA" id="ARBA00022840"/>
    </source>
</evidence>
<evidence type="ECO:0000256" key="3">
    <source>
        <dbReference type="ARBA" id="ARBA00012832"/>
    </source>
</evidence>
<dbReference type="InterPro" id="IPR009080">
    <property type="entry name" value="tRNAsynth_Ia_anticodon-bd"/>
</dbReference>
<dbReference type="GO" id="GO:0005524">
    <property type="term" value="F:ATP binding"/>
    <property type="evidence" value="ECO:0007669"/>
    <property type="project" value="UniProtKB-KW"/>
</dbReference>
<dbReference type="CDD" id="cd00672">
    <property type="entry name" value="CysRS_core"/>
    <property type="match status" value="1"/>
</dbReference>
<keyword evidence="5" id="KW-0436">Ligase</keyword>
<evidence type="ECO:0000256" key="6">
    <source>
        <dbReference type="ARBA" id="ARBA00022723"/>
    </source>
</evidence>
<evidence type="ECO:0000256" key="8">
    <source>
        <dbReference type="ARBA" id="ARBA00022833"/>
    </source>
</evidence>
<dbReference type="SUPFAM" id="SSF52374">
    <property type="entry name" value="Nucleotidylyl transferase"/>
    <property type="match status" value="1"/>
</dbReference>
<dbReference type="InterPro" id="IPR015273">
    <property type="entry name" value="Cys-tRNA-synt_Ia_DALR"/>
</dbReference>
<protein>
    <recommendedName>
        <fullName evidence="3">cysteine--tRNA ligase</fullName>
        <ecNumber evidence="3">6.1.1.16</ecNumber>
    </recommendedName>
    <alternativeName>
        <fullName evidence="12">Cysteinyl-tRNA synthetase</fullName>
    </alternativeName>
</protein>
<dbReference type="InterPro" id="IPR032678">
    <property type="entry name" value="tRNA-synt_1_cat_dom"/>
</dbReference>
<dbReference type="SMART" id="SM00840">
    <property type="entry name" value="DALR_2"/>
    <property type="match status" value="1"/>
</dbReference>
<dbReference type="InterPro" id="IPR024909">
    <property type="entry name" value="Cys-tRNA/MSH_ligase"/>
</dbReference>
<dbReference type="PANTHER" id="PTHR10890:SF30">
    <property type="entry name" value="CYSTEINE--TRNA LIGASE"/>
    <property type="match status" value="1"/>
</dbReference>
<dbReference type="NCBIfam" id="TIGR00435">
    <property type="entry name" value="cysS"/>
    <property type="match status" value="1"/>
</dbReference>
<dbReference type="GO" id="GO:0046872">
    <property type="term" value="F:metal ion binding"/>
    <property type="evidence" value="ECO:0007669"/>
    <property type="project" value="UniProtKB-KW"/>
</dbReference>
<comment type="cofactor">
    <cofactor evidence="1">
        <name>Zn(2+)</name>
        <dbReference type="ChEBI" id="CHEBI:29105"/>
    </cofactor>
</comment>
<dbReference type="SUPFAM" id="SSF47323">
    <property type="entry name" value="Anticodon-binding domain of a subclass of class I aminoacyl-tRNA synthetases"/>
    <property type="match status" value="1"/>
</dbReference>
<evidence type="ECO:0000256" key="10">
    <source>
        <dbReference type="ARBA" id="ARBA00022917"/>
    </source>
</evidence>
<dbReference type="Gene3D" id="3.40.50.620">
    <property type="entry name" value="HUPs"/>
    <property type="match status" value="1"/>
</dbReference>
<accession>A0A6J6ESQ2</accession>
<dbReference type="GO" id="GO:0004817">
    <property type="term" value="F:cysteine-tRNA ligase activity"/>
    <property type="evidence" value="ECO:0007669"/>
    <property type="project" value="UniProtKB-EC"/>
</dbReference>
<keyword evidence="7" id="KW-0547">Nucleotide-binding</keyword>
<keyword evidence="6" id="KW-0479">Metal-binding</keyword>
<dbReference type="PRINTS" id="PR00983">
    <property type="entry name" value="TRNASYNTHCYS"/>
</dbReference>
<dbReference type="InterPro" id="IPR056411">
    <property type="entry name" value="CysS_C"/>
</dbReference>
<dbReference type="HAMAP" id="MF_00041">
    <property type="entry name" value="Cys_tRNA_synth"/>
    <property type="match status" value="1"/>
</dbReference>
<evidence type="ECO:0000259" key="13">
    <source>
        <dbReference type="SMART" id="SM00840"/>
    </source>
</evidence>
<dbReference type="GO" id="GO:0006423">
    <property type="term" value="P:cysteinyl-tRNA aminoacylation"/>
    <property type="evidence" value="ECO:0007669"/>
    <property type="project" value="InterPro"/>
</dbReference>
<keyword evidence="11" id="KW-0030">Aminoacyl-tRNA synthetase</keyword>
<keyword evidence="4" id="KW-0963">Cytoplasm</keyword>
<keyword evidence="8" id="KW-0862">Zinc</keyword>
<organism evidence="14">
    <name type="scientific">freshwater metagenome</name>
    <dbReference type="NCBI Taxonomy" id="449393"/>
    <lineage>
        <taxon>unclassified sequences</taxon>
        <taxon>metagenomes</taxon>
        <taxon>ecological metagenomes</taxon>
    </lineage>
</organism>
<feature type="domain" description="Cysteinyl-tRNA synthetase class Ia DALR" evidence="13">
    <location>
        <begin position="349"/>
        <end position="411"/>
    </location>
</feature>
<dbReference type="EC" id="6.1.1.16" evidence="3"/>
<dbReference type="GO" id="GO:0005829">
    <property type="term" value="C:cytosol"/>
    <property type="evidence" value="ECO:0007669"/>
    <property type="project" value="TreeGrafter"/>
</dbReference>
<evidence type="ECO:0000313" key="14">
    <source>
        <dbReference type="EMBL" id="CAB4578445.1"/>
    </source>
</evidence>
<dbReference type="Gene3D" id="1.20.120.1910">
    <property type="entry name" value="Cysteine-tRNA ligase, C-terminal anti-codon recognition domain"/>
    <property type="match status" value="1"/>
</dbReference>
<dbReference type="AlphaFoldDB" id="A0A6J6ESQ2"/>
<dbReference type="EMBL" id="CAEZTG010000188">
    <property type="protein sequence ID" value="CAB4578445.1"/>
    <property type="molecule type" value="Genomic_DNA"/>
</dbReference>